<feature type="transmembrane region" description="Helical" evidence="8">
    <location>
        <begin position="229"/>
        <end position="251"/>
    </location>
</feature>
<feature type="transmembrane region" description="Helical" evidence="8">
    <location>
        <begin position="52"/>
        <end position="70"/>
    </location>
</feature>
<keyword evidence="6 8" id="KW-0472">Membrane</keyword>
<dbReference type="PRINTS" id="PR01036">
    <property type="entry name" value="TCRTETB"/>
</dbReference>
<evidence type="ECO:0000256" key="7">
    <source>
        <dbReference type="SAM" id="MobiDB-lite"/>
    </source>
</evidence>
<dbReference type="CDD" id="cd17321">
    <property type="entry name" value="MFS_MMR_MDR_like"/>
    <property type="match status" value="1"/>
</dbReference>
<feature type="transmembrane region" description="Helical" evidence="8">
    <location>
        <begin position="272"/>
        <end position="295"/>
    </location>
</feature>
<dbReference type="PANTHER" id="PTHR42718:SF46">
    <property type="entry name" value="BLR6921 PROTEIN"/>
    <property type="match status" value="1"/>
</dbReference>
<keyword evidence="3" id="KW-1003">Cell membrane</keyword>
<dbReference type="AlphaFoldDB" id="A0A919FJL5"/>
<gene>
    <name evidence="10" type="ORF">GCM10017772_08260</name>
</gene>
<comment type="caution">
    <text evidence="10">The sequence shown here is derived from an EMBL/GenBank/DDBJ whole genome shotgun (WGS) entry which is preliminary data.</text>
</comment>
<dbReference type="InterPro" id="IPR020846">
    <property type="entry name" value="MFS_dom"/>
</dbReference>
<dbReference type="Gene3D" id="1.20.1250.20">
    <property type="entry name" value="MFS general substrate transporter like domains"/>
    <property type="match status" value="2"/>
</dbReference>
<evidence type="ECO:0000256" key="4">
    <source>
        <dbReference type="ARBA" id="ARBA00022692"/>
    </source>
</evidence>
<feature type="transmembrane region" description="Helical" evidence="8">
    <location>
        <begin position="443"/>
        <end position="462"/>
    </location>
</feature>
<proteinExistence type="predicted"/>
<dbReference type="RefSeq" id="WP_189667957.1">
    <property type="nucleotide sequence ID" value="NZ_BNAS01000001.1"/>
</dbReference>
<dbReference type="EMBL" id="BNAS01000001">
    <property type="protein sequence ID" value="GHH67130.1"/>
    <property type="molecule type" value="Genomic_DNA"/>
</dbReference>
<dbReference type="InterPro" id="IPR036259">
    <property type="entry name" value="MFS_trans_sf"/>
</dbReference>
<dbReference type="SUPFAM" id="SSF103473">
    <property type="entry name" value="MFS general substrate transporter"/>
    <property type="match status" value="1"/>
</dbReference>
<protein>
    <submittedName>
        <fullName evidence="10">MFS transporter</fullName>
    </submittedName>
</protein>
<feature type="transmembrane region" description="Helical" evidence="8">
    <location>
        <begin position="141"/>
        <end position="163"/>
    </location>
</feature>
<evidence type="ECO:0000256" key="1">
    <source>
        <dbReference type="ARBA" id="ARBA00004651"/>
    </source>
</evidence>
<dbReference type="GO" id="GO:0005886">
    <property type="term" value="C:plasma membrane"/>
    <property type="evidence" value="ECO:0007669"/>
    <property type="project" value="UniProtKB-SubCell"/>
</dbReference>
<dbReference type="Proteomes" id="UP000627369">
    <property type="component" value="Unassembled WGS sequence"/>
</dbReference>
<keyword evidence="2" id="KW-0813">Transport</keyword>
<organism evidence="10 11">
    <name type="scientific">Promicromonospora soli</name>
    <dbReference type="NCBI Taxonomy" id="2035533"/>
    <lineage>
        <taxon>Bacteria</taxon>
        <taxon>Bacillati</taxon>
        <taxon>Actinomycetota</taxon>
        <taxon>Actinomycetes</taxon>
        <taxon>Micrococcales</taxon>
        <taxon>Promicromonosporaceae</taxon>
        <taxon>Promicromonospora</taxon>
    </lineage>
</organism>
<feature type="domain" description="Major facilitator superfamily (MFS) profile" evidence="9">
    <location>
        <begin position="16"/>
        <end position="468"/>
    </location>
</feature>
<feature type="transmembrane region" description="Helical" evidence="8">
    <location>
        <begin position="202"/>
        <end position="223"/>
    </location>
</feature>
<dbReference type="GO" id="GO:0022857">
    <property type="term" value="F:transmembrane transporter activity"/>
    <property type="evidence" value="ECO:0007669"/>
    <property type="project" value="InterPro"/>
</dbReference>
<evidence type="ECO:0000313" key="10">
    <source>
        <dbReference type="EMBL" id="GHH67130.1"/>
    </source>
</evidence>
<reference evidence="10" key="2">
    <citation type="submission" date="2020-09" db="EMBL/GenBank/DDBJ databases">
        <authorList>
            <person name="Sun Q."/>
            <person name="Zhou Y."/>
        </authorList>
    </citation>
    <scope>NUCLEOTIDE SEQUENCE</scope>
    <source>
        <strain evidence="10">CGMCC 4.7398</strain>
    </source>
</reference>
<sequence>MAQTQPATLERRDVIVLVVLLAAQFMFALDFSIVTVALPAIGTDLGMGPGQLSWIVTLFALSAAGLMLLMGRIGDYYGRKKLFLIGMALLTVGSFVGGVATEPNVVYAARVLQGVATAITTPSALALLTTSFPEGPARNRALGLNGALLSLGFAAGSVLGGVLTELLGWRFTFFINVPVGLAVLAIAPFVIRESSEPSRKKLDVPGAITLSLALLALVFGLTQAGETGWAAPVTLGPIAAAVLLLLAFWFIESRSTHPLAAVTILKRPSVALGNLGGLATFAMESGKVFLLTIYLQQVLGASPLLTGIAFTVLGAGAFTGGMMAAGIINRIGARSTLVLGLLIQGCTALAFLALGQGFAAGYAIILVATALGGFGHVMVIVSYTVAVTSGLPDEEQGLATGLTAMTQQVAFTLGTPVLAAVAIAAGVSATASPEQYLGGVRTGLVVDALVLLVVAGLIAAFYRVPRTASPASTATGDAEHDDAEYGDPVTTR</sequence>
<feature type="transmembrane region" description="Helical" evidence="8">
    <location>
        <begin position="107"/>
        <end position="129"/>
    </location>
</feature>
<evidence type="ECO:0000313" key="11">
    <source>
        <dbReference type="Proteomes" id="UP000627369"/>
    </source>
</evidence>
<reference evidence="10" key="1">
    <citation type="journal article" date="2014" name="Int. J. Syst. Evol. Microbiol.">
        <title>Complete genome sequence of Corynebacterium casei LMG S-19264T (=DSM 44701T), isolated from a smear-ripened cheese.</title>
        <authorList>
            <consortium name="US DOE Joint Genome Institute (JGI-PGF)"/>
            <person name="Walter F."/>
            <person name="Albersmeier A."/>
            <person name="Kalinowski J."/>
            <person name="Ruckert C."/>
        </authorList>
    </citation>
    <scope>NUCLEOTIDE SEQUENCE</scope>
    <source>
        <strain evidence="10">CGMCC 4.7398</strain>
    </source>
</reference>
<dbReference type="InterPro" id="IPR011701">
    <property type="entry name" value="MFS"/>
</dbReference>
<keyword evidence="11" id="KW-1185">Reference proteome</keyword>
<evidence type="ECO:0000256" key="3">
    <source>
        <dbReference type="ARBA" id="ARBA00022475"/>
    </source>
</evidence>
<comment type="subcellular location">
    <subcellularLocation>
        <location evidence="1">Cell membrane</location>
        <topology evidence="1">Multi-pass membrane protein</topology>
    </subcellularLocation>
</comment>
<keyword evidence="4 8" id="KW-0812">Transmembrane</keyword>
<dbReference type="PROSITE" id="PS50850">
    <property type="entry name" value="MFS"/>
    <property type="match status" value="1"/>
</dbReference>
<feature type="transmembrane region" description="Helical" evidence="8">
    <location>
        <begin position="82"/>
        <end position="101"/>
    </location>
</feature>
<feature type="transmembrane region" description="Helical" evidence="8">
    <location>
        <begin position="360"/>
        <end position="388"/>
    </location>
</feature>
<keyword evidence="5 8" id="KW-1133">Transmembrane helix</keyword>
<feature type="transmembrane region" description="Helical" evidence="8">
    <location>
        <begin position="409"/>
        <end position="431"/>
    </location>
</feature>
<dbReference type="PANTHER" id="PTHR42718">
    <property type="entry name" value="MAJOR FACILITATOR SUPERFAMILY MULTIDRUG TRANSPORTER MFSC"/>
    <property type="match status" value="1"/>
</dbReference>
<feature type="transmembrane region" description="Helical" evidence="8">
    <location>
        <begin position="335"/>
        <end position="354"/>
    </location>
</feature>
<evidence type="ECO:0000256" key="5">
    <source>
        <dbReference type="ARBA" id="ARBA00022989"/>
    </source>
</evidence>
<feature type="transmembrane region" description="Helical" evidence="8">
    <location>
        <begin position="169"/>
        <end position="190"/>
    </location>
</feature>
<feature type="transmembrane region" description="Helical" evidence="8">
    <location>
        <begin position="14"/>
        <end position="40"/>
    </location>
</feature>
<feature type="region of interest" description="Disordered" evidence="7">
    <location>
        <begin position="469"/>
        <end position="492"/>
    </location>
</feature>
<evidence type="ECO:0000256" key="2">
    <source>
        <dbReference type="ARBA" id="ARBA00022448"/>
    </source>
</evidence>
<feature type="transmembrane region" description="Helical" evidence="8">
    <location>
        <begin position="307"/>
        <end position="328"/>
    </location>
</feature>
<evidence type="ECO:0000256" key="8">
    <source>
        <dbReference type="SAM" id="Phobius"/>
    </source>
</evidence>
<dbReference type="Pfam" id="PF07690">
    <property type="entry name" value="MFS_1"/>
    <property type="match status" value="1"/>
</dbReference>
<evidence type="ECO:0000259" key="9">
    <source>
        <dbReference type="PROSITE" id="PS50850"/>
    </source>
</evidence>
<name>A0A919FJL5_9MICO</name>
<accession>A0A919FJL5</accession>
<evidence type="ECO:0000256" key="6">
    <source>
        <dbReference type="ARBA" id="ARBA00023136"/>
    </source>
</evidence>